<evidence type="ECO:0000259" key="4">
    <source>
        <dbReference type="Pfam" id="PF08626"/>
    </source>
</evidence>
<comment type="subcellular location">
    <subcellularLocation>
        <location evidence="1">Golgi apparatus</location>
    </subcellularLocation>
</comment>
<reference evidence="9" key="1">
    <citation type="journal article" date="2013" name="Genome Announc.">
        <title>Genome sequence of the food spoilage yeast Zygosaccharomyces bailii CLIB 213(T).</title>
        <authorList>
            <person name="Galeote V."/>
            <person name="Bigey F."/>
            <person name="Devillers H."/>
            <person name="Neuveglise C."/>
            <person name="Dequin S."/>
        </authorList>
    </citation>
    <scope>NUCLEOTIDE SEQUENCE [LARGE SCALE GENOMIC DNA]</scope>
    <source>
        <strain evidence="9">CLIB 213 / ATCC 58445 / CBS 680 / CCRC 21525 / NBRC 1098 / NCYC 1416 / NRRL Y-2227</strain>
    </source>
</reference>
<evidence type="ECO:0000256" key="1">
    <source>
        <dbReference type="ARBA" id="ARBA00004555"/>
    </source>
</evidence>
<feature type="domain" description="Trs120/TRAPPC9 TPR region" evidence="5">
    <location>
        <begin position="365"/>
        <end position="615"/>
    </location>
</feature>
<dbReference type="OrthoDB" id="27962at2759"/>
<evidence type="ECO:0000259" key="6">
    <source>
        <dbReference type="Pfam" id="PF26282"/>
    </source>
</evidence>
<feature type="domain" description="Trs120/TRAPPC9 third Ig-like" evidence="6">
    <location>
        <begin position="964"/>
        <end position="1133"/>
    </location>
</feature>
<sequence length="1260" mass="144227">MNPLTYDASFVQPCRVRLLVVPIGKWNRQKFLDAVMKLRKYNEVRLLDITPIDSPLFTPQGFPNGRLFFEIDTSGHHDALNLFLYDFEPFRKIFVVIGLVNDNSEVTTNLKVLKEKFPTVISHNLIYVGEKKTGLENDVHAFYNGLDYELNLETIICDIGRNFLNALSHYYSSYKHVTLRSPGAIGGNSVLKTAFTRQLVGANALVNSSSTSSKRNTFESTTGSIKRSASLKLAKSLSASENKSQVRSQGRQCKILGNFQLLAGRYIDALNSFTEAVTHLYKVRDHLWLASALDGIAICFLLLTFLKVSFQIPSIVMLIVPVQTSSNSMEINSSRSNATPPNKSPRNSSSTLALGQDFDVENVNLPIFIKMISEKILYYYELSLNHHCDYAPQIVYAETLLKTLTFMVACRSSSRLSQPVLEKIIKGTSLKTHEGEVDDNEQDDSSMIPNEQEEVLFTKLEIYSFANKTFELQLKEMEIESQSNVYILLSKVYHSLGFTRKRLFVLRLLLVALLANQDPMSWYSDYQEILDGMVKLYGIEDRKPESSVEDSQAMAWLTLQKKCLHLCLMVARKLKCSESAARYAVMLVSRYTHLLTQSEQQNLFVAYIQPYFQVGYIKSYWDPFLLRDVKLARLESDISGGELPLESEVAVLTDKPNSGTALIHPEEIFNPFRHLLSADKIVAENSPATLQNVFLVGDRAMFSCMVQNPYKFEISITGVQFNSSATKFCELSKNDVSLKRPFYVSPESIRIINLPMELKSPTHHDWLDIDSVQLSVMGMPMGDFPIALSENHIPRAGLPNDRFNAGKVQIKVLPEQPELQLLRTDNMTDNSWMMLHGTKKRFTVTLRNKSLKCPIEYLQFLHATNVEQSVKPDYWKKMQLDDLHGLETQLEWLKNSCIKVLNPPQRMEPNETCFFELEVDASAMPFHFNGFDLVINYGMNANDKSRVYLKRLQSTYNVTLKRSIEVPSIEIVPLNENFASEVSHVDWVHYLLKRQREDSQFDVSKYLLLLLDMRNSWIDSIKIQIQYEDFVSHEHVIETNHTTRVVVPIRKLEYQNYNFKKKLIPRVWQGRQYIQSGLTDEQEIDMREKFWCREHILSRLRCNWTLSTDDSVKGMVNFRQFVEKFDTRMILSLYEAKSPYHIDLSIDKRSVAKGQSLNAVVKVSPTSILDPALQSPPEMLFLSFMIFDNHTARLLTKSDKRVLFNGTLSRCLRVTKPVETALQLLPIEKGSYEICACISRSNTSDQVLQFNPGLVTFTVV</sequence>
<gene>
    <name evidence="8" type="ORF">BN860_04324g</name>
</gene>
<accession>A0A8J2X0R5</accession>
<proteinExistence type="predicted"/>
<evidence type="ECO:0000256" key="3">
    <source>
        <dbReference type="SAM" id="MobiDB-lite"/>
    </source>
</evidence>
<feature type="compositionally biased region" description="Polar residues" evidence="3">
    <location>
        <begin position="338"/>
        <end position="350"/>
    </location>
</feature>
<keyword evidence="2" id="KW-0333">Golgi apparatus</keyword>
<protein>
    <submittedName>
        <fullName evidence="8">ZYBA0S05-04324g1_1</fullName>
    </submittedName>
</protein>
<dbReference type="Pfam" id="PF26282">
    <property type="entry name" value="Ig_TRAPPC9-Trs120_3rd"/>
    <property type="match status" value="1"/>
</dbReference>
<dbReference type="InterPro" id="IPR013935">
    <property type="entry name" value="Trs120_TRAPPC9"/>
</dbReference>
<dbReference type="GO" id="GO:0005802">
    <property type="term" value="C:trans-Golgi network"/>
    <property type="evidence" value="ECO:0007669"/>
    <property type="project" value="TreeGrafter"/>
</dbReference>
<evidence type="ECO:0000256" key="2">
    <source>
        <dbReference type="ARBA" id="ARBA00023034"/>
    </source>
</evidence>
<dbReference type="InterPro" id="IPR058568">
    <property type="entry name" value="Ig_TRAPPC9_Trs120_4th"/>
</dbReference>
<dbReference type="Pfam" id="PF08626">
    <property type="entry name" value="TRAPPC9-Trs120"/>
    <property type="match status" value="1"/>
</dbReference>
<dbReference type="Proteomes" id="UP000019375">
    <property type="component" value="Unassembled WGS sequence"/>
</dbReference>
<evidence type="ECO:0000313" key="8">
    <source>
        <dbReference type="EMBL" id="CDF89899.1"/>
    </source>
</evidence>
<dbReference type="Pfam" id="PF26283">
    <property type="entry name" value="Ig_TRAPPC9-Trs120_4th"/>
    <property type="match status" value="1"/>
</dbReference>
<dbReference type="InterPro" id="IPR058563">
    <property type="entry name" value="Trs120_TRAPPC9_N"/>
</dbReference>
<dbReference type="PANTHER" id="PTHR21512:SF5">
    <property type="entry name" value="TRAFFICKING PROTEIN PARTICLE COMPLEX SUBUNIT 9"/>
    <property type="match status" value="1"/>
</dbReference>
<dbReference type="AlphaFoldDB" id="A0A8J2X0R5"/>
<dbReference type="Pfam" id="PF26251">
    <property type="entry name" value="TPR_TRAPPC9-Trs120"/>
    <property type="match status" value="1"/>
</dbReference>
<evidence type="ECO:0000259" key="5">
    <source>
        <dbReference type="Pfam" id="PF26251"/>
    </source>
</evidence>
<dbReference type="InterPro" id="IPR058564">
    <property type="entry name" value="TPR_TRAPPC9_Trs120"/>
</dbReference>
<feature type="domain" description="Trs120/TRAPPC9 N-terminal" evidence="4">
    <location>
        <begin position="8"/>
        <end position="315"/>
    </location>
</feature>
<name>A0A8J2X0R5_ZYGB2</name>
<dbReference type="EMBL" id="HG316458">
    <property type="protein sequence ID" value="CDF89899.1"/>
    <property type="molecule type" value="Genomic_DNA"/>
</dbReference>
<organism evidence="8 9">
    <name type="scientific">Zygosaccharomyces bailii (strain CLIB 213 / ATCC 58445 / CBS 680 / BCRC 21525 / NBRC 1098 / NCYC 1416 / NRRL Y-2227)</name>
    <dbReference type="NCBI Taxonomy" id="1333698"/>
    <lineage>
        <taxon>Eukaryota</taxon>
        <taxon>Fungi</taxon>
        <taxon>Dikarya</taxon>
        <taxon>Ascomycota</taxon>
        <taxon>Saccharomycotina</taxon>
        <taxon>Saccharomycetes</taxon>
        <taxon>Saccharomycetales</taxon>
        <taxon>Saccharomycetaceae</taxon>
        <taxon>Zygosaccharomyces</taxon>
    </lineage>
</organism>
<dbReference type="Pfam" id="PF26280">
    <property type="entry name" value="Ig_TRAPPC9-Trs120_2nd"/>
    <property type="match status" value="1"/>
</dbReference>
<evidence type="ECO:0000313" key="9">
    <source>
        <dbReference type="Proteomes" id="UP000019375"/>
    </source>
</evidence>
<feature type="domain" description="Trs120/TRAPPC9 fourth Ig-like" evidence="7">
    <location>
        <begin position="1158"/>
        <end position="1259"/>
    </location>
</feature>
<dbReference type="InterPro" id="IPR058567">
    <property type="entry name" value="Ig_TRAPPC9_Trs120_3rd"/>
</dbReference>
<keyword evidence="9" id="KW-1185">Reference proteome</keyword>
<evidence type="ECO:0000259" key="7">
    <source>
        <dbReference type="Pfam" id="PF26283"/>
    </source>
</evidence>
<dbReference type="PANTHER" id="PTHR21512">
    <property type="entry name" value="TRAFFICKING PROTEIN PARTICLE COMPLEX SUBUNIT 9"/>
    <property type="match status" value="1"/>
</dbReference>
<feature type="region of interest" description="Disordered" evidence="3">
    <location>
        <begin position="330"/>
        <end position="350"/>
    </location>
</feature>